<accession>A0A2T5JEK9</accession>
<comment type="similarity">
    <text evidence="1">Belongs to the bactofilin family.</text>
</comment>
<proteinExistence type="inferred from homology"/>
<sequence length="118" mass="12511">MAIFSKKEKIQLDQQTISTIINSGCVFDGNFKAPGITRIEGTINGNIAIDHGLILGEKGIVNGNIDTQEIIVYGEVNGDIACASIEIRTTGKINGDIKTQSLSIETGGAYNGRIVMAN</sequence>
<protein>
    <submittedName>
        <fullName evidence="2">Cytoskeletal protein CcmA (Bactofilin family)</fullName>
    </submittedName>
</protein>
<name>A0A2T5JEK9_9SPHI</name>
<keyword evidence="3" id="KW-1185">Reference proteome</keyword>
<gene>
    <name evidence="2" type="ORF">C8P68_101109</name>
</gene>
<dbReference type="OrthoDB" id="5432602at2"/>
<evidence type="ECO:0000313" key="3">
    <source>
        <dbReference type="Proteomes" id="UP000244168"/>
    </source>
</evidence>
<dbReference type="Pfam" id="PF04519">
    <property type="entry name" value="Bactofilin"/>
    <property type="match status" value="1"/>
</dbReference>
<dbReference type="AlphaFoldDB" id="A0A2T5JEK9"/>
<dbReference type="InterPro" id="IPR007607">
    <property type="entry name" value="BacA/B"/>
</dbReference>
<dbReference type="PANTHER" id="PTHR35024:SF4">
    <property type="entry name" value="POLYMER-FORMING CYTOSKELETAL PROTEIN"/>
    <property type="match status" value="1"/>
</dbReference>
<dbReference type="Proteomes" id="UP000244168">
    <property type="component" value="Unassembled WGS sequence"/>
</dbReference>
<dbReference type="EMBL" id="QAOQ01000001">
    <property type="protein sequence ID" value="PTR00880.1"/>
    <property type="molecule type" value="Genomic_DNA"/>
</dbReference>
<reference evidence="2 3" key="1">
    <citation type="submission" date="2018-04" db="EMBL/GenBank/DDBJ databases">
        <title>Genomic Encyclopedia of Archaeal and Bacterial Type Strains, Phase II (KMG-II): from individual species to whole genera.</title>
        <authorList>
            <person name="Goeker M."/>
        </authorList>
    </citation>
    <scope>NUCLEOTIDE SEQUENCE [LARGE SCALE GENOMIC DNA]</scope>
    <source>
        <strain evidence="2 3">DSM 26809</strain>
    </source>
</reference>
<evidence type="ECO:0000313" key="2">
    <source>
        <dbReference type="EMBL" id="PTR00880.1"/>
    </source>
</evidence>
<organism evidence="2 3">
    <name type="scientific">Mucilaginibacter yixingensis</name>
    <dbReference type="NCBI Taxonomy" id="1295612"/>
    <lineage>
        <taxon>Bacteria</taxon>
        <taxon>Pseudomonadati</taxon>
        <taxon>Bacteroidota</taxon>
        <taxon>Sphingobacteriia</taxon>
        <taxon>Sphingobacteriales</taxon>
        <taxon>Sphingobacteriaceae</taxon>
        <taxon>Mucilaginibacter</taxon>
    </lineage>
</organism>
<comment type="caution">
    <text evidence="2">The sequence shown here is derived from an EMBL/GenBank/DDBJ whole genome shotgun (WGS) entry which is preliminary data.</text>
</comment>
<dbReference type="RefSeq" id="WP_107826320.1">
    <property type="nucleotide sequence ID" value="NZ_CP160205.1"/>
</dbReference>
<evidence type="ECO:0000256" key="1">
    <source>
        <dbReference type="ARBA" id="ARBA00044755"/>
    </source>
</evidence>
<dbReference type="PANTHER" id="PTHR35024">
    <property type="entry name" value="HYPOTHETICAL CYTOSOLIC PROTEIN"/>
    <property type="match status" value="1"/>
</dbReference>